<sequence length="304" mass="31988">MPAIEQYRIGVDLGGTKTEVVLLDPQDVVVLRKRRETPLLQGYHAMLECVADLVREGASRVPAGGRCTVGIGIPGSVDAVSGLVRNANSVCLIGRPLQTDLERLLNRRIEVRNDADCFTLAECRKGAGAGYGLVFGVIMGTGCGGGISIDGVVREGPHRICGEWGHFSLDPSGAPCYCGNRGCIETKISGSGVEASFAARYGESLSMEEIVAGARLGEPRCATAFNAFLDDFGRSLGGIISILDPDAVVLGGGLSNIDELYLAGVERVRHYAFHNDLRTPVLKHMLGDSAGVFGAAWIGAVAPC</sequence>
<dbReference type="InterPro" id="IPR049874">
    <property type="entry name" value="ROK_cs"/>
</dbReference>
<evidence type="ECO:0000313" key="1">
    <source>
        <dbReference type="EMBL" id="BCG45603.1"/>
    </source>
</evidence>
<dbReference type="CDD" id="cd24066">
    <property type="entry name" value="ASKHA_NBD_ROK_EcFRK-like"/>
    <property type="match status" value="1"/>
</dbReference>
<dbReference type="InterPro" id="IPR000600">
    <property type="entry name" value="ROK"/>
</dbReference>
<evidence type="ECO:0000313" key="2">
    <source>
        <dbReference type="Proteomes" id="UP000515472"/>
    </source>
</evidence>
<proteinExistence type="predicted"/>
<accession>A0A6S6LVC0</accession>
<dbReference type="PANTHER" id="PTHR18964">
    <property type="entry name" value="ROK (REPRESSOR, ORF, KINASE) FAMILY"/>
    <property type="match status" value="1"/>
</dbReference>
<dbReference type="Pfam" id="PF00480">
    <property type="entry name" value="ROK"/>
    <property type="match status" value="1"/>
</dbReference>
<dbReference type="InterPro" id="IPR043129">
    <property type="entry name" value="ATPase_NBD"/>
</dbReference>
<gene>
    <name evidence="1" type="ORF">GEOBRER4_n0361</name>
</gene>
<dbReference type="RefSeq" id="WP_185243983.1">
    <property type="nucleotide sequence ID" value="NZ_AP023213.1"/>
</dbReference>
<dbReference type="AlphaFoldDB" id="A0A6S6LVC0"/>
<keyword evidence="2" id="KW-1185">Reference proteome</keyword>
<reference evidence="1 2" key="1">
    <citation type="submission" date="2020-06" db="EMBL/GenBank/DDBJ databases">
        <title>Interaction of electrochemicaly active bacteria, Geobacter bremensis R4 on different carbon anode.</title>
        <authorList>
            <person name="Meng L."/>
            <person name="Yoshida N."/>
        </authorList>
    </citation>
    <scope>NUCLEOTIDE SEQUENCE [LARGE SCALE GENOMIC DNA]</scope>
    <source>
        <strain evidence="1 2">R4</strain>
    </source>
</reference>
<dbReference type="PANTHER" id="PTHR18964:SF174">
    <property type="entry name" value="D-ALLOSE KINASE-RELATED"/>
    <property type="match status" value="1"/>
</dbReference>
<dbReference type="Gene3D" id="3.30.420.40">
    <property type="match status" value="2"/>
</dbReference>
<protein>
    <submittedName>
        <fullName evidence="1">ROK family protein</fullName>
    </submittedName>
</protein>
<dbReference type="EMBL" id="AP023213">
    <property type="protein sequence ID" value="BCG45603.1"/>
    <property type="molecule type" value="Genomic_DNA"/>
</dbReference>
<dbReference type="KEGG" id="gbn:GEOBRER4_03530"/>
<dbReference type="PROSITE" id="PS01125">
    <property type="entry name" value="ROK"/>
    <property type="match status" value="1"/>
</dbReference>
<organism evidence="1 2">
    <name type="scientific">Citrifermentans bremense</name>
    <dbReference type="NCBI Taxonomy" id="60035"/>
    <lineage>
        <taxon>Bacteria</taxon>
        <taxon>Pseudomonadati</taxon>
        <taxon>Thermodesulfobacteriota</taxon>
        <taxon>Desulfuromonadia</taxon>
        <taxon>Geobacterales</taxon>
        <taxon>Geobacteraceae</taxon>
        <taxon>Citrifermentans</taxon>
    </lineage>
</organism>
<dbReference type="SUPFAM" id="SSF53067">
    <property type="entry name" value="Actin-like ATPase domain"/>
    <property type="match status" value="1"/>
</dbReference>
<dbReference type="GO" id="GO:0004396">
    <property type="term" value="F:hexokinase activity"/>
    <property type="evidence" value="ECO:0007669"/>
    <property type="project" value="TreeGrafter"/>
</dbReference>
<name>A0A6S6LVC0_9BACT</name>
<dbReference type="Proteomes" id="UP000515472">
    <property type="component" value="Chromosome"/>
</dbReference>